<dbReference type="EMBL" id="DVLY01000179">
    <property type="protein sequence ID" value="HIT98578.1"/>
    <property type="molecule type" value="Genomic_DNA"/>
</dbReference>
<evidence type="ECO:0000256" key="8">
    <source>
        <dbReference type="ARBA" id="ARBA00023303"/>
    </source>
</evidence>
<feature type="transmembrane region" description="Helical" evidence="11">
    <location>
        <begin position="68"/>
        <end position="85"/>
    </location>
</feature>
<reference evidence="12" key="1">
    <citation type="submission" date="2020-10" db="EMBL/GenBank/DDBJ databases">
        <authorList>
            <person name="Gilroy R."/>
        </authorList>
    </citation>
    <scope>NUCLEOTIDE SEQUENCE</scope>
    <source>
        <strain evidence="12">1383</strain>
    </source>
</reference>
<feature type="transmembrane region" description="Helical" evidence="11">
    <location>
        <begin position="97"/>
        <end position="122"/>
    </location>
</feature>
<keyword evidence="2 11" id="KW-1003">Cell membrane</keyword>
<keyword evidence="5 11" id="KW-1133">Transmembrane helix</keyword>
<comment type="activity regulation">
    <text evidence="11">Na(+) is not transported, but it plays an essential structural role and its presence is essential for fluoride channel function.</text>
</comment>
<evidence type="ECO:0000313" key="13">
    <source>
        <dbReference type="Proteomes" id="UP000824161"/>
    </source>
</evidence>
<dbReference type="NCBIfam" id="TIGR00494">
    <property type="entry name" value="crcB"/>
    <property type="match status" value="1"/>
</dbReference>
<dbReference type="GO" id="GO:0046872">
    <property type="term" value="F:metal ion binding"/>
    <property type="evidence" value="ECO:0007669"/>
    <property type="project" value="UniProtKB-KW"/>
</dbReference>
<evidence type="ECO:0000256" key="2">
    <source>
        <dbReference type="ARBA" id="ARBA00022475"/>
    </source>
</evidence>
<keyword evidence="3" id="KW-0997">Cell inner membrane</keyword>
<evidence type="ECO:0000256" key="4">
    <source>
        <dbReference type="ARBA" id="ARBA00022692"/>
    </source>
</evidence>
<comment type="subcellular location">
    <subcellularLocation>
        <location evidence="1 11">Cell membrane</location>
        <topology evidence="1 11">Multi-pass membrane protein</topology>
    </subcellularLocation>
</comment>
<dbReference type="PANTHER" id="PTHR28259:SF1">
    <property type="entry name" value="FLUORIDE EXPORT PROTEIN 1-RELATED"/>
    <property type="match status" value="1"/>
</dbReference>
<protein>
    <recommendedName>
        <fullName evidence="11">Fluoride-specific ion channel FluC</fullName>
    </recommendedName>
</protein>
<dbReference type="GO" id="GO:0062054">
    <property type="term" value="F:fluoride channel activity"/>
    <property type="evidence" value="ECO:0007669"/>
    <property type="project" value="UniProtKB-UniRule"/>
</dbReference>
<keyword evidence="4 11" id="KW-0812">Transmembrane</keyword>
<keyword evidence="6 11" id="KW-0406">Ion transport</keyword>
<reference evidence="12" key="2">
    <citation type="journal article" date="2021" name="PeerJ">
        <title>Extensive microbial diversity within the chicken gut microbiome revealed by metagenomics and culture.</title>
        <authorList>
            <person name="Gilroy R."/>
            <person name="Ravi A."/>
            <person name="Getino M."/>
            <person name="Pursley I."/>
            <person name="Horton D.L."/>
            <person name="Alikhan N.F."/>
            <person name="Baker D."/>
            <person name="Gharbi K."/>
            <person name="Hall N."/>
            <person name="Watson M."/>
            <person name="Adriaenssens E.M."/>
            <person name="Foster-Nyarko E."/>
            <person name="Jarju S."/>
            <person name="Secka A."/>
            <person name="Antonio M."/>
            <person name="Oren A."/>
            <person name="Chaudhuri R.R."/>
            <person name="La Ragione R."/>
            <person name="Hildebrand F."/>
            <person name="Pallen M.J."/>
        </authorList>
    </citation>
    <scope>NUCLEOTIDE SEQUENCE</scope>
    <source>
        <strain evidence="12">1383</strain>
    </source>
</reference>
<evidence type="ECO:0000256" key="7">
    <source>
        <dbReference type="ARBA" id="ARBA00023136"/>
    </source>
</evidence>
<comment type="catalytic activity">
    <reaction evidence="10">
        <text>fluoride(in) = fluoride(out)</text>
        <dbReference type="Rhea" id="RHEA:76159"/>
        <dbReference type="ChEBI" id="CHEBI:17051"/>
    </reaction>
    <physiologicalReaction direction="left-to-right" evidence="10">
        <dbReference type="Rhea" id="RHEA:76160"/>
    </physiologicalReaction>
</comment>
<dbReference type="InterPro" id="IPR003691">
    <property type="entry name" value="FluC"/>
</dbReference>
<evidence type="ECO:0000313" key="12">
    <source>
        <dbReference type="EMBL" id="HIT98578.1"/>
    </source>
</evidence>
<organism evidence="12 13">
    <name type="scientific">Candidatus Merdimorpha stercoravium</name>
    <dbReference type="NCBI Taxonomy" id="2840863"/>
    <lineage>
        <taxon>Bacteria</taxon>
        <taxon>Pseudomonadati</taxon>
        <taxon>Bacteroidota</taxon>
        <taxon>Flavobacteriia</taxon>
        <taxon>Flavobacteriales</taxon>
        <taxon>Candidatus Merdimorpha</taxon>
    </lineage>
</organism>
<evidence type="ECO:0000256" key="5">
    <source>
        <dbReference type="ARBA" id="ARBA00022989"/>
    </source>
</evidence>
<name>A0A9D1HAE0_9FLAO</name>
<dbReference type="Proteomes" id="UP000824161">
    <property type="component" value="Unassembled WGS sequence"/>
</dbReference>
<accession>A0A9D1HAE0</accession>
<comment type="caution">
    <text evidence="12">The sequence shown here is derived from an EMBL/GenBank/DDBJ whole genome shotgun (WGS) entry which is preliminary data.</text>
</comment>
<keyword evidence="11" id="KW-0915">Sodium</keyword>
<dbReference type="HAMAP" id="MF_00454">
    <property type="entry name" value="FluC"/>
    <property type="match status" value="1"/>
</dbReference>
<keyword evidence="8 11" id="KW-0407">Ion channel</keyword>
<dbReference type="GO" id="GO:0005886">
    <property type="term" value="C:plasma membrane"/>
    <property type="evidence" value="ECO:0007669"/>
    <property type="project" value="UniProtKB-SubCell"/>
</dbReference>
<keyword evidence="11" id="KW-0479">Metal-binding</keyword>
<evidence type="ECO:0000256" key="6">
    <source>
        <dbReference type="ARBA" id="ARBA00023065"/>
    </source>
</evidence>
<dbReference type="GO" id="GO:0140114">
    <property type="term" value="P:cellular detoxification of fluoride"/>
    <property type="evidence" value="ECO:0007669"/>
    <property type="project" value="UniProtKB-UniRule"/>
</dbReference>
<feature type="transmembrane region" description="Helical" evidence="11">
    <location>
        <begin position="35"/>
        <end position="56"/>
    </location>
</feature>
<dbReference type="AlphaFoldDB" id="A0A9D1HAE0"/>
<feature type="binding site" evidence="11">
    <location>
        <position position="79"/>
    </location>
    <ligand>
        <name>Na(+)</name>
        <dbReference type="ChEBI" id="CHEBI:29101"/>
        <note>structural</note>
    </ligand>
</feature>
<comment type="similarity">
    <text evidence="9 11">Belongs to the fluoride channel Fluc/FEX (TC 1.A.43) family.</text>
</comment>
<evidence type="ECO:0000256" key="10">
    <source>
        <dbReference type="ARBA" id="ARBA00035585"/>
    </source>
</evidence>
<evidence type="ECO:0000256" key="11">
    <source>
        <dbReference type="HAMAP-Rule" id="MF_00454"/>
    </source>
</evidence>
<evidence type="ECO:0000256" key="9">
    <source>
        <dbReference type="ARBA" id="ARBA00035120"/>
    </source>
</evidence>
<gene>
    <name evidence="11 12" type="primary">crcB</name>
    <name evidence="11" type="synonym">fluC</name>
    <name evidence="12" type="ORF">IAC44_07060</name>
</gene>
<evidence type="ECO:0000256" key="1">
    <source>
        <dbReference type="ARBA" id="ARBA00004651"/>
    </source>
</evidence>
<keyword evidence="7 11" id="KW-0472">Membrane</keyword>
<sequence>MIKTLLFVGLGSFLGGISRFGLTRWVQSHGTGDFPYGTLAVNLLGCLLIGVFYGWFDRARIFDPDLRLLLTVGFCGGFTTFSTFANEGLSLFQSGNFFAAVAYAVVSVVVGLAMVYLGQLLVRIL</sequence>
<keyword evidence="11" id="KW-0813">Transport</keyword>
<proteinExistence type="inferred from homology"/>
<evidence type="ECO:0000256" key="3">
    <source>
        <dbReference type="ARBA" id="ARBA00022519"/>
    </source>
</evidence>
<dbReference type="PANTHER" id="PTHR28259">
    <property type="entry name" value="FLUORIDE EXPORT PROTEIN 1-RELATED"/>
    <property type="match status" value="1"/>
</dbReference>
<feature type="binding site" evidence="11">
    <location>
        <position position="76"/>
    </location>
    <ligand>
        <name>Na(+)</name>
        <dbReference type="ChEBI" id="CHEBI:29101"/>
        <note>structural</note>
    </ligand>
</feature>
<comment type="function">
    <text evidence="11">Fluoride-specific ion channel. Important for reducing fluoride concentration in the cell, thus reducing its toxicity.</text>
</comment>
<dbReference type="Pfam" id="PF02537">
    <property type="entry name" value="CRCB"/>
    <property type="match status" value="1"/>
</dbReference>